<comment type="caution">
    <text evidence="5">The sequence shown here is derived from an EMBL/GenBank/DDBJ whole genome shotgun (WGS) entry which is preliminary data.</text>
</comment>
<dbReference type="InterPro" id="IPR014029">
    <property type="entry name" value="NADH_UbQ_OxRdtase_49kDa_CS"/>
</dbReference>
<proteinExistence type="inferred from homology"/>
<gene>
    <name evidence="5" type="ORF">JK636_09460</name>
</gene>
<name>A0ABS1T9H4_9CLOT</name>
<dbReference type="RefSeq" id="WP_202748567.1">
    <property type="nucleotide sequence ID" value="NZ_JAESWC010000002.1"/>
</dbReference>
<dbReference type="PANTHER" id="PTHR43485">
    <property type="entry name" value="HYDROGENASE-4 COMPONENT G"/>
    <property type="match status" value="1"/>
</dbReference>
<dbReference type="Pfam" id="PF00374">
    <property type="entry name" value="NiFeSe_Hases"/>
    <property type="match status" value="1"/>
</dbReference>
<dbReference type="Pfam" id="PF00346">
    <property type="entry name" value="Complex1_49kDa"/>
    <property type="match status" value="2"/>
</dbReference>
<accession>A0ABS1T9H4</accession>
<evidence type="ECO:0000313" key="5">
    <source>
        <dbReference type="EMBL" id="MBL4935987.1"/>
    </source>
</evidence>
<keyword evidence="2" id="KW-0520">NAD</keyword>
<dbReference type="InterPro" id="IPR052197">
    <property type="entry name" value="ComplexI_49kDa-like"/>
</dbReference>
<keyword evidence="3" id="KW-0175">Coiled coil</keyword>
<feature type="domain" description="NADH-quinone oxidoreductase subunit D" evidence="4">
    <location>
        <begin position="119"/>
        <end position="281"/>
    </location>
</feature>
<dbReference type="Proteomes" id="UP000632377">
    <property type="component" value="Unassembled WGS sequence"/>
</dbReference>
<keyword evidence="6" id="KW-1185">Reference proteome</keyword>
<dbReference type="SUPFAM" id="SSF56762">
    <property type="entry name" value="HydB/Nqo4-like"/>
    <property type="match status" value="1"/>
</dbReference>
<keyword evidence="2" id="KW-0813">Transport</keyword>
<comment type="similarity">
    <text evidence="2">Belongs to the complex I 49 kDa subunit family.</text>
</comment>
<dbReference type="InterPro" id="IPR001501">
    <property type="entry name" value="Ni-dep_hyd_lsu"/>
</dbReference>
<sequence>MARTVIPFGPQHPVLPEPIQLKLVMEDEKVVEALPSIGYVHRGLEKMAELKDFNQSVYIVERVCGICSFMHSMAYVRGIENIMNIQIPERAEYLRVIWAEIGRLQSHFLWLGLLADAFGFESLFMETWKYREKILDLMEMTTGNRVIISANKVGGTTKDITEEQMKIILSTVDDLEKEMKDVEKVFFDSYTVKQRLVGVGILTKQDAEQYAVVGPMARGSGIKYDLRATGYSAYKNLDFEPVVENAGDSYARCIVRVKEIYQAFDLIRQAIAKMPSGDIAVPVKGFPKGETISRLEQPRGEAIYYIKANGTKNLERLKIRTPTFANIPSLLKMLPGSKLQDVPVLVLTIDPCISCTER</sequence>
<feature type="domain" description="NADH-quinone oxidoreductase subunit D" evidence="4">
    <location>
        <begin position="286"/>
        <end position="358"/>
    </location>
</feature>
<dbReference type="Gene3D" id="1.10.645.10">
    <property type="entry name" value="Cytochrome-c3 Hydrogenase, chain B"/>
    <property type="match status" value="1"/>
</dbReference>
<evidence type="ECO:0000256" key="1">
    <source>
        <dbReference type="ARBA" id="ARBA00023002"/>
    </source>
</evidence>
<dbReference type="PANTHER" id="PTHR43485:SF1">
    <property type="entry name" value="FORMATE HYDROGENLYASE SUBUNIT 5-RELATED"/>
    <property type="match status" value="1"/>
</dbReference>
<dbReference type="InterPro" id="IPR018194">
    <property type="entry name" value="Ni-dep_hyd_lsu_Ni_BS"/>
</dbReference>
<evidence type="ECO:0000256" key="3">
    <source>
        <dbReference type="SAM" id="Coils"/>
    </source>
</evidence>
<dbReference type="InterPro" id="IPR029014">
    <property type="entry name" value="NiFe-Hase_large"/>
</dbReference>
<dbReference type="PROSITE" id="PS00535">
    <property type="entry name" value="COMPLEX1_49K"/>
    <property type="match status" value="1"/>
</dbReference>
<dbReference type="EMBL" id="JAESWC010000002">
    <property type="protein sequence ID" value="MBL4935987.1"/>
    <property type="molecule type" value="Genomic_DNA"/>
</dbReference>
<organism evidence="5 6">
    <name type="scientific">Clostridium rhizosphaerae</name>
    <dbReference type="NCBI Taxonomy" id="2803861"/>
    <lineage>
        <taxon>Bacteria</taxon>
        <taxon>Bacillati</taxon>
        <taxon>Bacillota</taxon>
        <taxon>Clostridia</taxon>
        <taxon>Eubacteriales</taxon>
        <taxon>Clostridiaceae</taxon>
        <taxon>Clostridium</taxon>
    </lineage>
</organism>
<feature type="coiled-coil region" evidence="3">
    <location>
        <begin position="158"/>
        <end position="185"/>
    </location>
</feature>
<protein>
    <submittedName>
        <fullName evidence="5">Nickel-dependent hydrogenase large subunit</fullName>
    </submittedName>
</protein>
<keyword evidence="1" id="KW-0560">Oxidoreductase</keyword>
<evidence type="ECO:0000313" key="6">
    <source>
        <dbReference type="Proteomes" id="UP000632377"/>
    </source>
</evidence>
<evidence type="ECO:0000256" key="2">
    <source>
        <dbReference type="RuleBase" id="RU003685"/>
    </source>
</evidence>
<dbReference type="PROSITE" id="PS00507">
    <property type="entry name" value="NI_HGENASE_L_1"/>
    <property type="match status" value="1"/>
</dbReference>
<dbReference type="InterPro" id="IPR001135">
    <property type="entry name" value="NADH_Q_OxRdtase_suD"/>
</dbReference>
<keyword evidence="2" id="KW-1278">Translocase</keyword>
<reference evidence="5 6" key="1">
    <citation type="submission" date="2021-01" db="EMBL/GenBank/DDBJ databases">
        <title>Genome public.</title>
        <authorList>
            <person name="Liu C."/>
            <person name="Sun Q."/>
        </authorList>
    </citation>
    <scope>NUCLEOTIDE SEQUENCE [LARGE SCALE GENOMIC DNA]</scope>
    <source>
        <strain evidence="5 6">YIM B02515</strain>
    </source>
</reference>
<evidence type="ECO:0000259" key="4">
    <source>
        <dbReference type="Pfam" id="PF00346"/>
    </source>
</evidence>